<dbReference type="PANTHER" id="PTHR22916">
    <property type="entry name" value="GLYCOSYLTRANSFERASE"/>
    <property type="match status" value="1"/>
</dbReference>
<proteinExistence type="predicted"/>
<dbReference type="EMBL" id="FUWR01000001">
    <property type="protein sequence ID" value="SJZ34570.1"/>
    <property type="molecule type" value="Genomic_DNA"/>
</dbReference>
<dbReference type="Proteomes" id="UP000190102">
    <property type="component" value="Unassembled WGS sequence"/>
</dbReference>
<gene>
    <name evidence="2" type="ORF">SAMN02745119_00127</name>
</gene>
<evidence type="ECO:0000259" key="1">
    <source>
        <dbReference type="Pfam" id="PF00535"/>
    </source>
</evidence>
<dbReference type="Pfam" id="PF00535">
    <property type="entry name" value="Glycos_transf_2"/>
    <property type="match status" value="1"/>
</dbReference>
<dbReference type="AlphaFoldDB" id="A0A1T4JWJ0"/>
<dbReference type="STRING" id="115783.SAMN02745119_00127"/>
<protein>
    <submittedName>
        <fullName evidence="2">Glycosyltransferase involved in cell wall bisynthesis</fullName>
    </submittedName>
</protein>
<dbReference type="SUPFAM" id="SSF53448">
    <property type="entry name" value="Nucleotide-diphospho-sugar transferases"/>
    <property type="match status" value="1"/>
</dbReference>
<dbReference type="InterPro" id="IPR029044">
    <property type="entry name" value="Nucleotide-diphossugar_trans"/>
</dbReference>
<dbReference type="GO" id="GO:0016758">
    <property type="term" value="F:hexosyltransferase activity"/>
    <property type="evidence" value="ECO:0007669"/>
    <property type="project" value="UniProtKB-ARBA"/>
</dbReference>
<sequence length="320" mass="36747">MDNPLVSIICICKNRKIFIRQCIESVLRQDYTNFEFLIQDGASTDGTTEIIREYQDDRIKLVSEADSGPGEAFVKVIKRIQGSIWGSCLSDEELLPHAISWAVNGFNHHPDAAVIYGDAYVIDEHSAIIQSTRSNTWSLEKYLRCEVVPPFCATFFQSKYFNTIGYDHYNECGEFDIWLRLGGRYKIVYMQEFIANFRRHPGSNTSTVSDFIVNLPGRLEVLDAFLNSEDFRGSKTEAKRQFIAGQYLWMAENFLAIGRCTEAGEMIIAACHFNPPPERLDYFIAKYLETHSEVRVCERDSVINTSILQRMMSIYKKIKS</sequence>
<evidence type="ECO:0000313" key="2">
    <source>
        <dbReference type="EMBL" id="SJZ34570.1"/>
    </source>
</evidence>
<name>A0A1T4JWJ0_9BACT</name>
<reference evidence="3" key="1">
    <citation type="submission" date="2017-02" db="EMBL/GenBank/DDBJ databases">
        <authorList>
            <person name="Varghese N."/>
            <person name="Submissions S."/>
        </authorList>
    </citation>
    <scope>NUCLEOTIDE SEQUENCE [LARGE SCALE GENOMIC DNA]</scope>
    <source>
        <strain evidence="3">ATCC BAA-34</strain>
    </source>
</reference>
<dbReference type="InterPro" id="IPR001173">
    <property type="entry name" value="Glyco_trans_2-like"/>
</dbReference>
<evidence type="ECO:0000313" key="3">
    <source>
        <dbReference type="Proteomes" id="UP000190102"/>
    </source>
</evidence>
<dbReference type="PANTHER" id="PTHR22916:SF3">
    <property type="entry name" value="UDP-GLCNAC:BETAGAL BETA-1,3-N-ACETYLGLUCOSAMINYLTRANSFERASE-LIKE PROTEIN 1"/>
    <property type="match status" value="1"/>
</dbReference>
<keyword evidence="3" id="KW-1185">Reference proteome</keyword>
<dbReference type="OrthoDB" id="305760at2"/>
<dbReference type="RefSeq" id="WP_078788444.1">
    <property type="nucleotide sequence ID" value="NZ_FUWR01000001.1"/>
</dbReference>
<dbReference type="Gene3D" id="3.90.550.10">
    <property type="entry name" value="Spore Coat Polysaccharide Biosynthesis Protein SpsA, Chain A"/>
    <property type="match status" value="1"/>
</dbReference>
<feature type="domain" description="Glycosyltransferase 2-like" evidence="1">
    <location>
        <begin position="7"/>
        <end position="133"/>
    </location>
</feature>
<organism evidence="2 3">
    <name type="scientific">Trichlorobacter thiogenes</name>
    <dbReference type="NCBI Taxonomy" id="115783"/>
    <lineage>
        <taxon>Bacteria</taxon>
        <taxon>Pseudomonadati</taxon>
        <taxon>Thermodesulfobacteriota</taxon>
        <taxon>Desulfuromonadia</taxon>
        <taxon>Geobacterales</taxon>
        <taxon>Geobacteraceae</taxon>
        <taxon>Trichlorobacter</taxon>
    </lineage>
</organism>
<accession>A0A1T4JWJ0</accession>
<keyword evidence="2" id="KW-0808">Transferase</keyword>